<dbReference type="Gene3D" id="2.130.10.10">
    <property type="entry name" value="YVTN repeat-like/Quinoprotein amine dehydrogenase"/>
    <property type="match status" value="2"/>
</dbReference>
<evidence type="ECO:0000256" key="1">
    <source>
        <dbReference type="ARBA" id="ARBA00022574"/>
    </source>
</evidence>
<dbReference type="PROSITE" id="PS00678">
    <property type="entry name" value="WD_REPEATS_1"/>
    <property type="match status" value="1"/>
</dbReference>
<sequence>MQCFADMLIAVVLVYYRTYFHEEKGRLFIAYNDTLAVLQMRPDITDRIFTHDTPVVGVVYNPTFNQIVTVCQGGKMAYWLVESGQRIKNITNCHGDAEITCLSQDSTFTRLYTGSTNGTVKVWDMNGHCQHTLVCSKNSFLDVTQVVILKRAVIVIGGSKHFTVFKMTNFNDHFVYPSEWKSPPQHRDDVVAGCPLPPHSLITGSYDGELIVWNTNSDLVSRRMNQRTTKNTETYSEMLYNISRVVLLTARSSIKSGSTKGANIVTCGGNGYVRFWNAYECILIGEFAAHPKVSSIVMAVDPLNEKLATADVEGNVKLWNIATYCLSEGSEKCMYAPPLISQWNAHLDLITDVVFCVRPEKRNVLATSSSDCSVCLWSLEGHRLGIFGQADRWKLDSFQRDTSKDSVFSQEVLPEPALERSSEEDSKGIGSAVDNDSPFIGLAGEDFALGIKNVLGDGKIHSEEDLQRIRDRLAVWDQTIMGVEYRRIRLDKPMRRQPKILTDMTFLHAERLGRPNYGPYYSVGMKPLMKQKDLQSLDFMNNPVKYFASKEDLTGNSALYTHSKLPLVGDYVYNQMNASSSVAPRNVFKKKSLFPESLPEIDKNVRRVKQHMTTSGIVSDIDTTSGNCNHSSDASPSLEMKDVLKKLPKNKRDS</sequence>
<dbReference type="SUPFAM" id="SSF50978">
    <property type="entry name" value="WD40 repeat-like"/>
    <property type="match status" value="1"/>
</dbReference>
<accession>A0A5K3EKC8</accession>
<organism evidence="5">
    <name type="scientific">Mesocestoides corti</name>
    <name type="common">Flatworm</name>
    <dbReference type="NCBI Taxonomy" id="53468"/>
    <lineage>
        <taxon>Eukaryota</taxon>
        <taxon>Metazoa</taxon>
        <taxon>Spiralia</taxon>
        <taxon>Lophotrochozoa</taxon>
        <taxon>Platyhelminthes</taxon>
        <taxon>Cestoda</taxon>
        <taxon>Eucestoda</taxon>
        <taxon>Cyclophyllidea</taxon>
        <taxon>Mesocestoididae</taxon>
        <taxon>Mesocestoides</taxon>
    </lineage>
</organism>
<name>A0A5K3EKC8_MESCO</name>
<evidence type="ECO:0000256" key="2">
    <source>
        <dbReference type="ARBA" id="ARBA00022737"/>
    </source>
</evidence>
<feature type="compositionally biased region" description="Basic and acidic residues" evidence="4">
    <location>
        <begin position="639"/>
        <end position="654"/>
    </location>
</feature>
<dbReference type="SMART" id="SM00320">
    <property type="entry name" value="WD40"/>
    <property type="match status" value="6"/>
</dbReference>
<dbReference type="AlphaFoldDB" id="A0A5K3EKC8"/>
<evidence type="ECO:0000313" key="5">
    <source>
        <dbReference type="WBParaSite" id="MCU_001255-RE"/>
    </source>
</evidence>
<dbReference type="PANTHER" id="PTHR44324">
    <property type="entry name" value="WD40 REPEAT DOMAIN 95"/>
    <property type="match status" value="1"/>
</dbReference>
<feature type="region of interest" description="Disordered" evidence="4">
    <location>
        <begin position="616"/>
        <end position="654"/>
    </location>
</feature>
<dbReference type="InterPro" id="IPR015943">
    <property type="entry name" value="WD40/YVTN_repeat-like_dom_sf"/>
</dbReference>
<protein>
    <submittedName>
        <fullName evidence="5">WD_REPEATS_REGION domain-containing protein</fullName>
    </submittedName>
</protein>
<dbReference type="Pfam" id="PF00400">
    <property type="entry name" value="WD40"/>
    <property type="match status" value="2"/>
</dbReference>
<keyword evidence="1 3" id="KW-0853">WD repeat</keyword>
<dbReference type="PROSITE" id="PS50082">
    <property type="entry name" value="WD_REPEATS_2"/>
    <property type="match status" value="1"/>
</dbReference>
<reference evidence="5" key="1">
    <citation type="submission" date="2019-11" db="UniProtKB">
        <authorList>
            <consortium name="WormBaseParasite"/>
        </authorList>
    </citation>
    <scope>IDENTIFICATION</scope>
</reference>
<dbReference type="InterPro" id="IPR019775">
    <property type="entry name" value="WD40_repeat_CS"/>
</dbReference>
<dbReference type="InterPro" id="IPR051242">
    <property type="entry name" value="WD-EF-hand_domain"/>
</dbReference>
<keyword evidence="2" id="KW-0677">Repeat</keyword>
<evidence type="ECO:0000256" key="4">
    <source>
        <dbReference type="SAM" id="MobiDB-lite"/>
    </source>
</evidence>
<dbReference type="PANTHER" id="PTHR44324:SF1">
    <property type="entry name" value="WD REPEAT-CONTAINING PROTEIN 49"/>
    <property type="match status" value="1"/>
</dbReference>
<proteinExistence type="predicted"/>
<evidence type="ECO:0000256" key="3">
    <source>
        <dbReference type="PROSITE-ProRule" id="PRU00221"/>
    </source>
</evidence>
<feature type="repeat" description="WD" evidence="3">
    <location>
        <begin position="111"/>
        <end position="126"/>
    </location>
</feature>
<dbReference type="InterPro" id="IPR001680">
    <property type="entry name" value="WD40_rpt"/>
</dbReference>
<feature type="compositionally biased region" description="Polar residues" evidence="4">
    <location>
        <begin position="616"/>
        <end position="635"/>
    </location>
</feature>
<dbReference type="InterPro" id="IPR036322">
    <property type="entry name" value="WD40_repeat_dom_sf"/>
</dbReference>
<dbReference type="WBParaSite" id="MCU_001255-RE">
    <property type="protein sequence ID" value="MCU_001255-RE"/>
    <property type="gene ID" value="MCU_001255"/>
</dbReference>